<evidence type="ECO:0000313" key="3">
    <source>
        <dbReference type="Proteomes" id="UP001217325"/>
    </source>
</evidence>
<evidence type="ECO:0000313" key="2">
    <source>
        <dbReference type="EMBL" id="MDE8647543.1"/>
    </source>
</evidence>
<dbReference type="EMBL" id="JARDXE010000014">
    <property type="protein sequence ID" value="MDE8647543.1"/>
    <property type="molecule type" value="Genomic_DNA"/>
</dbReference>
<comment type="caution">
    <text evidence="2">The sequence shown here is derived from an EMBL/GenBank/DDBJ whole genome shotgun (WGS) entry which is preliminary data.</text>
</comment>
<protein>
    <submittedName>
        <fullName evidence="2">Uncharacterized protein</fullName>
    </submittedName>
</protein>
<evidence type="ECO:0000256" key="1">
    <source>
        <dbReference type="SAM" id="Phobius"/>
    </source>
</evidence>
<keyword evidence="1" id="KW-1133">Transmembrane helix</keyword>
<sequence>MKSFLATRIRNVAIIKIAIICAVVVGSLGAVFMVFSLILSAVFAPVEAVQNAVSSFFGGEDSADSDDVQAVNLQACLPITAVALQEVVETVPPRTDVETAWAWIAWRSQEIANGTDPAAYDSIIAFANSTAGQMVTQTVDTDPATISETYTSSAQTGYTLAAITGIVDLTQRGILTAADDDTVTELSAVLADQCSS</sequence>
<feature type="transmembrane region" description="Helical" evidence="1">
    <location>
        <begin position="12"/>
        <end position="44"/>
    </location>
</feature>
<reference evidence="2" key="1">
    <citation type="submission" date="2023-02" db="EMBL/GenBank/DDBJ databases">
        <title>A novel hydrolase synthesized by Rhodococcus erythropolis HQ is responsible for the detoxification of Zearalenone.</title>
        <authorList>
            <person name="Hu J."/>
            <person name="Xu J."/>
        </authorList>
    </citation>
    <scope>NUCLEOTIDE SEQUENCE</scope>
    <source>
        <strain evidence="2">HQ</strain>
    </source>
</reference>
<dbReference type="RefSeq" id="WP_275232112.1">
    <property type="nucleotide sequence ID" value="NZ_JARDXE010000014.1"/>
</dbReference>
<keyword evidence="1" id="KW-0812">Transmembrane</keyword>
<dbReference type="AlphaFoldDB" id="A0AAW6LSW3"/>
<name>A0AAW6LSW3_RHOSG</name>
<keyword evidence="1" id="KW-0472">Membrane</keyword>
<gene>
    <name evidence="2" type="ORF">PXH69_21450</name>
</gene>
<dbReference type="Proteomes" id="UP001217325">
    <property type="component" value="Unassembled WGS sequence"/>
</dbReference>
<accession>A0AAW6LSW3</accession>
<proteinExistence type="predicted"/>
<organism evidence="2 3">
    <name type="scientific">Rhodococcus qingshengii</name>
    <dbReference type="NCBI Taxonomy" id="334542"/>
    <lineage>
        <taxon>Bacteria</taxon>
        <taxon>Bacillati</taxon>
        <taxon>Actinomycetota</taxon>
        <taxon>Actinomycetes</taxon>
        <taxon>Mycobacteriales</taxon>
        <taxon>Nocardiaceae</taxon>
        <taxon>Rhodococcus</taxon>
        <taxon>Rhodococcus erythropolis group</taxon>
    </lineage>
</organism>